<organism evidence="3 4">
    <name type="scientific">Leucobacter rhizosphaerae</name>
    <dbReference type="NCBI Taxonomy" id="2932245"/>
    <lineage>
        <taxon>Bacteria</taxon>
        <taxon>Bacillati</taxon>
        <taxon>Actinomycetota</taxon>
        <taxon>Actinomycetes</taxon>
        <taxon>Micrococcales</taxon>
        <taxon>Microbacteriaceae</taxon>
        <taxon>Leucobacter</taxon>
    </lineage>
</organism>
<evidence type="ECO:0000313" key="3">
    <source>
        <dbReference type="EMBL" id="UOQ60140.1"/>
    </source>
</evidence>
<dbReference type="InterPro" id="IPR051448">
    <property type="entry name" value="CdaR-like_regulators"/>
</dbReference>
<dbReference type="InterPro" id="IPR042070">
    <property type="entry name" value="PucR_C-HTH_sf"/>
</dbReference>
<dbReference type="PANTHER" id="PTHR33744">
    <property type="entry name" value="CARBOHYDRATE DIACID REGULATOR"/>
    <property type="match status" value="1"/>
</dbReference>
<sequence>MEIARSDRDVLVTLADLMADASLELEPAYVPADAGRRPVSWVHATEQIDPRPHLRAHELVCTLGSALVGPGTAEQFASAVAAAGVTGIALGLGEVHLQPPRELVDACRAHEVPLVVVPHGVPFLTVNDAVLKRRSELEGEARRKETALISELLELARNGAAEAELRRRASATLEVPEAPGPSREFREQLDSLLEFSRRERERDSADRLAQLGQLIDLIASGLAHPAAILPEVESRGLDRSRLRVSCWPRGSEGALAVHWPEAIVGISALGTVMVSGPTPVAAFRTPGFVCGYSAVVDLLDLRRALSEARSAVKLARSRGGVAGPEQLVSLEALLEQQSSEQLAPFIEQLLAPILQADDEGRGDLVSTLTAFIECDRHLQETAARLYVHVNTVRHRLGRVHELSGRDPLTLAGLTDLRIALWAAERRRAIGHRLIRPLA</sequence>
<name>A0ABY4FV03_9MICO</name>
<protein>
    <submittedName>
        <fullName evidence="3">PucR family transcriptional regulator</fullName>
    </submittedName>
</protein>
<reference evidence="3 4" key="1">
    <citation type="submission" date="2022-04" db="EMBL/GenBank/DDBJ databases">
        <title>Leucobacter sp. isolated from rhizosphere of onion.</title>
        <authorList>
            <person name="Won M."/>
            <person name="Lee C.-M."/>
            <person name="Woen H.-Y."/>
            <person name="Kwon S.-W."/>
        </authorList>
    </citation>
    <scope>NUCLEOTIDE SEQUENCE [LARGE SCALE GENOMIC DNA]</scope>
    <source>
        <strain evidence="3 4">H25R-14</strain>
    </source>
</reference>
<dbReference type="Pfam" id="PF13556">
    <property type="entry name" value="HTH_30"/>
    <property type="match status" value="1"/>
</dbReference>
<dbReference type="EMBL" id="CP095043">
    <property type="protein sequence ID" value="UOQ60140.1"/>
    <property type="molecule type" value="Genomic_DNA"/>
</dbReference>
<evidence type="ECO:0000313" key="4">
    <source>
        <dbReference type="Proteomes" id="UP000831775"/>
    </source>
</evidence>
<dbReference type="Pfam" id="PF07905">
    <property type="entry name" value="PucR"/>
    <property type="match status" value="1"/>
</dbReference>
<accession>A0ABY4FV03</accession>
<dbReference type="PANTHER" id="PTHR33744:SF17">
    <property type="entry name" value="CONSERVED PROTEIN"/>
    <property type="match status" value="1"/>
</dbReference>
<feature type="domain" description="PucR C-terminal helix-turn-helix" evidence="2">
    <location>
        <begin position="364"/>
        <end position="421"/>
    </location>
</feature>
<evidence type="ECO:0000259" key="2">
    <source>
        <dbReference type="Pfam" id="PF13556"/>
    </source>
</evidence>
<dbReference type="Gene3D" id="1.10.10.2840">
    <property type="entry name" value="PucR C-terminal helix-turn-helix domain"/>
    <property type="match status" value="1"/>
</dbReference>
<dbReference type="InterPro" id="IPR025736">
    <property type="entry name" value="PucR_C-HTH_dom"/>
</dbReference>
<evidence type="ECO:0000259" key="1">
    <source>
        <dbReference type="Pfam" id="PF07905"/>
    </source>
</evidence>
<proteinExistence type="predicted"/>
<dbReference type="Proteomes" id="UP000831775">
    <property type="component" value="Chromosome"/>
</dbReference>
<feature type="domain" description="Purine catabolism PurC-like" evidence="1">
    <location>
        <begin position="35"/>
        <end position="132"/>
    </location>
</feature>
<dbReference type="InterPro" id="IPR012914">
    <property type="entry name" value="PucR_dom"/>
</dbReference>
<dbReference type="RefSeq" id="WP_244685524.1">
    <property type="nucleotide sequence ID" value="NZ_CP095043.1"/>
</dbReference>
<keyword evidence="4" id="KW-1185">Reference proteome</keyword>
<gene>
    <name evidence="3" type="ORF">MUN76_14035</name>
</gene>